<dbReference type="AlphaFoldDB" id="A0A5J4F755"/>
<feature type="compositionally biased region" description="Basic and acidic residues" evidence="1">
    <location>
        <begin position="1"/>
        <end position="11"/>
    </location>
</feature>
<dbReference type="Proteomes" id="UP000376575">
    <property type="component" value="Unassembled WGS sequence"/>
</dbReference>
<feature type="region of interest" description="Disordered" evidence="1">
    <location>
        <begin position="1"/>
        <end position="33"/>
    </location>
</feature>
<proteinExistence type="predicted"/>
<name>A0A5J4F755_MICAE</name>
<evidence type="ECO:0000313" key="3">
    <source>
        <dbReference type="Proteomes" id="UP000376575"/>
    </source>
</evidence>
<accession>A0A5J4F755</accession>
<reference evidence="2 3" key="1">
    <citation type="journal article" date="2019" name="FEMS Microbiol. Lett.">
        <title>A novel salt-tolerant genotype illuminates the sucrose gene evolution in freshwater bloom-forming cyanobacterium Microcystis aeruginosa.</title>
        <authorList>
            <person name="Tanabe Y."/>
            <person name="Yamaguchi H."/>
            <person name="Sano T."/>
            <person name="Kawachi M."/>
        </authorList>
    </citation>
    <scope>NUCLEOTIDE SEQUENCE [LARGE SCALE GENOMIC DNA]</scope>
    <source>
        <strain evidence="2 3">NIES-4325</strain>
    </source>
</reference>
<protein>
    <submittedName>
        <fullName evidence="2">Uncharacterized protein</fullName>
    </submittedName>
</protein>
<sequence>MTPVRARDFQFLRRPNLPGGNQQAIGAVIENNP</sequence>
<gene>
    <name evidence="2" type="ORF">MiAbW_01457</name>
</gene>
<evidence type="ECO:0000313" key="2">
    <source>
        <dbReference type="EMBL" id="GEA26897.1"/>
    </source>
</evidence>
<dbReference type="EMBL" id="BJKP01000010">
    <property type="protein sequence ID" value="GEA26897.1"/>
    <property type="molecule type" value="Genomic_DNA"/>
</dbReference>
<evidence type="ECO:0000256" key="1">
    <source>
        <dbReference type="SAM" id="MobiDB-lite"/>
    </source>
</evidence>
<comment type="caution">
    <text evidence="2">The sequence shown here is derived from an EMBL/GenBank/DDBJ whole genome shotgun (WGS) entry which is preliminary data.</text>
</comment>
<organism evidence="2 3">
    <name type="scientific">Microcystis aeruginosa NIES-4325</name>
    <dbReference type="NCBI Taxonomy" id="2569534"/>
    <lineage>
        <taxon>Bacteria</taxon>
        <taxon>Bacillati</taxon>
        <taxon>Cyanobacteriota</taxon>
        <taxon>Cyanophyceae</taxon>
        <taxon>Oscillatoriophycideae</taxon>
        <taxon>Chroococcales</taxon>
        <taxon>Microcystaceae</taxon>
        <taxon>Microcystis</taxon>
    </lineage>
</organism>